<organism evidence="1 2">
    <name type="scientific">Mycolicibacterium hippocampi</name>
    <dbReference type="NCBI Taxonomy" id="659824"/>
    <lineage>
        <taxon>Bacteria</taxon>
        <taxon>Bacillati</taxon>
        <taxon>Actinomycetota</taxon>
        <taxon>Actinomycetes</taxon>
        <taxon>Mycobacteriales</taxon>
        <taxon>Mycobacteriaceae</taxon>
        <taxon>Mycolicibacterium</taxon>
    </lineage>
</organism>
<comment type="caution">
    <text evidence="1">The sequence shown here is derived from an EMBL/GenBank/DDBJ whole genome shotgun (WGS) entry which is preliminary data.</text>
</comment>
<keyword evidence="2" id="KW-1185">Reference proteome</keyword>
<reference evidence="1 2" key="1">
    <citation type="submission" date="2020-05" db="EMBL/GenBank/DDBJ databases">
        <title>Draft genome sequence of Mycobacterium hippocampi DL, isolated from European seabass, Dicentrarchus labrax, reared in fish farms.</title>
        <authorList>
            <person name="Stathopoulou P."/>
            <person name="Asimakis E."/>
            <person name="Tzokas K."/>
            <person name="Batargias C."/>
            <person name="Tsiamis G."/>
        </authorList>
    </citation>
    <scope>NUCLEOTIDE SEQUENCE [LARGE SCALE GENOMIC DNA]</scope>
    <source>
        <strain evidence="1 2">DL</strain>
    </source>
</reference>
<dbReference type="RefSeq" id="WP_178358687.1">
    <property type="nucleotide sequence ID" value="NZ_JABFYL010000023.1"/>
</dbReference>
<sequence length="319" mass="35461">MRWYARPENAAHVLRVAPRLASWDKADHPDQVQLREYLDDTEALLAESRVDGPWALRLDVGLPVGRDLLNMADLDNYAQPLADRLKDRNLVSVWCTKRHSMQSFARIEPAQEVFPPSTAVLIARATSAPGYKQQIHAAVVGAAQLPPGPVKLELSFVVGPGRNWLNLWKETIDALDPLLGRTYPDRAWNPLDGRITELGLHVSVAPSAGYEIEVGIAATQVAKVKLPAADGPLNMSDLPATDDLLAMDERKIVYRTYGICVSKWELQDGTPIGWGVFFPHWHKTMLMSTDEARVLRDALNFVLDERRIGQPNGTPSEIP</sequence>
<accession>A0A850PNS4</accession>
<dbReference type="AlphaFoldDB" id="A0A850PNS4"/>
<proteinExistence type="predicted"/>
<gene>
    <name evidence="1" type="ORF">HLY00_1495</name>
</gene>
<dbReference type="Proteomes" id="UP000570517">
    <property type="component" value="Unassembled WGS sequence"/>
</dbReference>
<name>A0A850PNS4_9MYCO</name>
<evidence type="ECO:0000313" key="1">
    <source>
        <dbReference type="EMBL" id="NVN50327.1"/>
    </source>
</evidence>
<protein>
    <submittedName>
        <fullName evidence="1">Uncharacterized protein</fullName>
    </submittedName>
</protein>
<evidence type="ECO:0000313" key="2">
    <source>
        <dbReference type="Proteomes" id="UP000570517"/>
    </source>
</evidence>
<dbReference type="EMBL" id="JABFYL010000023">
    <property type="protein sequence ID" value="NVN50327.1"/>
    <property type="molecule type" value="Genomic_DNA"/>
</dbReference>